<dbReference type="InterPro" id="IPR015421">
    <property type="entry name" value="PyrdxlP-dep_Trfase_major"/>
</dbReference>
<dbReference type="PANTHER" id="PTHR11808:SF15">
    <property type="entry name" value="CYSTATHIONINE GAMMA-LYASE"/>
    <property type="match status" value="1"/>
</dbReference>
<protein>
    <submittedName>
        <fullName evidence="5">Cystathionine beta-lyase</fullName>
    </submittedName>
</protein>
<dbReference type="EMBL" id="MBUA01000030">
    <property type="protein sequence ID" value="MBC6492949.1"/>
    <property type="molecule type" value="Genomic_DNA"/>
</dbReference>
<evidence type="ECO:0000256" key="2">
    <source>
        <dbReference type="ARBA" id="ARBA00009077"/>
    </source>
</evidence>
<dbReference type="PIRSF" id="PIRSF001434">
    <property type="entry name" value="CGS"/>
    <property type="match status" value="1"/>
</dbReference>
<evidence type="ECO:0000313" key="6">
    <source>
        <dbReference type="Proteomes" id="UP000765802"/>
    </source>
</evidence>
<comment type="similarity">
    <text evidence="2 4">Belongs to the trans-sulfuration enzymes family.</text>
</comment>
<organism evidence="5 6">
    <name type="scientific">Flavihumibacter stibioxidans</name>
    <dbReference type="NCBI Taxonomy" id="1834163"/>
    <lineage>
        <taxon>Bacteria</taxon>
        <taxon>Pseudomonadati</taxon>
        <taxon>Bacteroidota</taxon>
        <taxon>Chitinophagia</taxon>
        <taxon>Chitinophagales</taxon>
        <taxon>Chitinophagaceae</taxon>
        <taxon>Flavihumibacter</taxon>
    </lineage>
</organism>
<dbReference type="Pfam" id="PF01053">
    <property type="entry name" value="Cys_Met_Meta_PP"/>
    <property type="match status" value="1"/>
</dbReference>
<dbReference type="Gene3D" id="3.90.1150.10">
    <property type="entry name" value="Aspartate Aminotransferase, domain 1"/>
    <property type="match status" value="1"/>
</dbReference>
<sequence>MQATTQLLHSIPVDAQTGAIAVPIYQTSTYVQEAPGVNKGFDYSRTNNPTRQELEKIIAKLEGGTVAAAFASGLAAIDAVIKLLETGDEIVAVDDIYGGAFRLFEKVYKKFGISVTYVDTTDLGAINRAITSKTRLIWLESPTNPTLKVSDIQAIAAIADRYKILLAVDNTFASPVLQQPLLNGADIVVHSATKYIGGHCDVIAGLVVTRDPDLGAQIKFYQNACGAVLGPFDSFLLIRGLETLHLRIGQHCRNAATIAAYLQQHPAIDKVYYPGLLTHPNHDVAKKQQKDFGGVVSFSLRDDTEAAARQFVTSTELFHLAESLGGVKSLVSHPASMTHKTIDADKRKAAGVTDSLIRLSVGLEDAQDLINDIETALTIVSATSQTVSNKRKQKSTIC</sequence>
<name>A0ABR7MD48_9BACT</name>
<evidence type="ECO:0000256" key="3">
    <source>
        <dbReference type="ARBA" id="ARBA00022898"/>
    </source>
</evidence>
<evidence type="ECO:0000256" key="4">
    <source>
        <dbReference type="RuleBase" id="RU362118"/>
    </source>
</evidence>
<dbReference type="InterPro" id="IPR015424">
    <property type="entry name" value="PyrdxlP-dep_Trfase"/>
</dbReference>
<accession>A0ABR7MD48</accession>
<reference evidence="5 6" key="1">
    <citation type="submission" date="2016-07" db="EMBL/GenBank/DDBJ databases">
        <title>Genome analysis of Flavihumibacter stibioxidans YS-17.</title>
        <authorList>
            <person name="Shi K."/>
            <person name="Han Y."/>
            <person name="Wang G."/>
        </authorList>
    </citation>
    <scope>NUCLEOTIDE SEQUENCE [LARGE SCALE GENOMIC DNA]</scope>
    <source>
        <strain evidence="5 6">YS-17</strain>
    </source>
</reference>
<dbReference type="RefSeq" id="WP_187258270.1">
    <property type="nucleotide sequence ID" value="NZ_JBHULF010000005.1"/>
</dbReference>
<gene>
    <name evidence="5" type="ORF">BC349_17975</name>
</gene>
<dbReference type="InterPro" id="IPR000277">
    <property type="entry name" value="Cys/Met-Metab_PyrdxlP-dep_enz"/>
</dbReference>
<dbReference type="Gene3D" id="3.40.640.10">
    <property type="entry name" value="Type I PLP-dependent aspartate aminotransferase-like (Major domain)"/>
    <property type="match status" value="1"/>
</dbReference>
<comment type="cofactor">
    <cofactor evidence="1 4">
        <name>pyridoxal 5'-phosphate</name>
        <dbReference type="ChEBI" id="CHEBI:597326"/>
    </cofactor>
</comment>
<dbReference type="InterPro" id="IPR015422">
    <property type="entry name" value="PyrdxlP-dep_Trfase_small"/>
</dbReference>
<evidence type="ECO:0000313" key="5">
    <source>
        <dbReference type="EMBL" id="MBC6492949.1"/>
    </source>
</evidence>
<proteinExistence type="inferred from homology"/>
<keyword evidence="3 4" id="KW-0663">Pyridoxal phosphate</keyword>
<dbReference type="PANTHER" id="PTHR11808">
    <property type="entry name" value="TRANS-SULFURATION ENZYME FAMILY MEMBER"/>
    <property type="match status" value="1"/>
</dbReference>
<keyword evidence="6" id="KW-1185">Reference proteome</keyword>
<evidence type="ECO:0000256" key="1">
    <source>
        <dbReference type="ARBA" id="ARBA00001933"/>
    </source>
</evidence>
<dbReference type="SUPFAM" id="SSF53383">
    <property type="entry name" value="PLP-dependent transferases"/>
    <property type="match status" value="1"/>
</dbReference>
<comment type="caution">
    <text evidence="5">The sequence shown here is derived from an EMBL/GenBank/DDBJ whole genome shotgun (WGS) entry which is preliminary data.</text>
</comment>
<dbReference type="Proteomes" id="UP000765802">
    <property type="component" value="Unassembled WGS sequence"/>
</dbReference>
<dbReference type="CDD" id="cd00614">
    <property type="entry name" value="CGS_like"/>
    <property type="match status" value="1"/>
</dbReference>